<dbReference type="Pfam" id="PF03797">
    <property type="entry name" value="Autotransporter"/>
    <property type="match status" value="1"/>
</dbReference>
<dbReference type="SUPFAM" id="SSF103515">
    <property type="entry name" value="Autotransporter"/>
    <property type="match status" value="1"/>
</dbReference>
<dbReference type="InterPro" id="IPR036709">
    <property type="entry name" value="Autotransporte_beta_dom_sf"/>
</dbReference>
<dbReference type="SMART" id="SM00869">
    <property type="entry name" value="Autotransporter"/>
    <property type="match status" value="1"/>
</dbReference>
<dbReference type="Pfam" id="PF18883">
    <property type="entry name" value="AC_1"/>
    <property type="match status" value="1"/>
</dbReference>
<reference evidence="3 4" key="1">
    <citation type="submission" date="2019-12" db="EMBL/GenBank/DDBJ databases">
        <title>Genomic-based taxomic classification of the family Erythrobacteraceae.</title>
        <authorList>
            <person name="Xu L."/>
        </authorList>
    </citation>
    <scope>NUCLEOTIDE SEQUENCE [LARGE SCALE GENOMIC DNA]</scope>
    <source>
        <strain evidence="3 4">H32</strain>
    </source>
</reference>
<dbReference type="NCBIfam" id="TIGR01414">
    <property type="entry name" value="autotrans_barl"/>
    <property type="match status" value="1"/>
</dbReference>
<sequence>MADRRRNGALAGGLPRRAGHRPWLMAGAAGIALCHAAPAQADCDFVPTAGDDTYVCDSGSSAGGLDDFGGDNTLTFPAGGSGTVAGDVNFGGGADAIVMESGTIADAVHQGDGDDRFEIAEGTVTGNVQQGDGLDDFAMTGGQIDSLNQGGDLDTFFMSGGRIVDAFDDGDHAVMTGGRIGRVNLKLADNVFDMSGGTIDRNLVAGFGDDTIVLSGGTIGGNISVSGGTDSVTITGGSVGGEIRMSSGDDLLTWDGGGIVHGAIDMSRDDDSAVLANLTDANLGAVPEIAGGDGVDALTLANVTTGEVARFTGWETIALTDDTEIAFAGTLVLGDVGTGTGTLTIDASSTLFGGGGHAGVAGFAAGATAMLVNAGRIDLTGGGSGPGDTFTVAGDYVGEGGLLLLDTVLGDDSSLSDRLVIDGGTATGTTGVTILNAGGAGAETTADGILVVEALNGASTASGAFALNHRVAIGAFEYFLFRGGLSNGTGENWYLRSTLANPPADVAQPEPAPAPPPNQPPPPPPPPVAPEPPAPPPAPVPPPPPLPPEPTPADPDPVDPAPPVEEGAPPPPAPPPPAPAPQPDPPPPPPPVPEDPAPVPVAGAPVAPPTPGATADTREIVPLYRPEVPAFVAPVAVMHHLSHLSLGTFHERRGEQGILRGGGILPATWGRLFAEDSEIKWRGDVAPSFDGDFSGFQVGQDLVGLGGEGGDTLRLGIFGGRITGDGTVRGRSIGWNDLTVGQVEVRSTTLAGYASVVGADGWYVDAVFAHNWFEGGASADTGMAIDLDGTGLAATLEAGYPLALSPRWTLEPQAQIEWREVRLDDREDAFSTIGYARGDALAGRLGLRLAGDYGEGGARILPYVHASVLHGLSGSQAVRFGSDAIRTDFDRTAFEGGAGVVARLGNVALHLKGDYALDAGGPRNRRLSGTAGLTIAW</sequence>
<protein>
    <submittedName>
        <fullName evidence="3">Autotransporter outer membrane beta-barrel domain-containing protein</fullName>
    </submittedName>
</protein>
<dbReference type="PANTHER" id="PTHR35037">
    <property type="entry name" value="C-TERMINAL REGION OF AIDA-LIKE PROTEIN"/>
    <property type="match status" value="1"/>
</dbReference>
<dbReference type="InterPro" id="IPR012332">
    <property type="entry name" value="Autotransporter_pectin_lyase_C"/>
</dbReference>
<gene>
    <name evidence="3" type="ORF">GRI72_03940</name>
</gene>
<keyword evidence="4" id="KW-1185">Reference proteome</keyword>
<dbReference type="Gene3D" id="2.160.20.20">
    <property type="match status" value="1"/>
</dbReference>
<dbReference type="InterPro" id="IPR043990">
    <property type="entry name" value="AC_1"/>
</dbReference>
<dbReference type="PROSITE" id="PS51208">
    <property type="entry name" value="AUTOTRANSPORTER"/>
    <property type="match status" value="1"/>
</dbReference>
<evidence type="ECO:0000259" key="2">
    <source>
        <dbReference type="PROSITE" id="PS51208"/>
    </source>
</evidence>
<dbReference type="SUPFAM" id="SSF51126">
    <property type="entry name" value="Pectin lyase-like"/>
    <property type="match status" value="1"/>
</dbReference>
<proteinExistence type="predicted"/>
<dbReference type="InterPro" id="IPR006315">
    <property type="entry name" value="OM_autotransptr_brl_dom"/>
</dbReference>
<name>A0ABW9UT06_9SPHN</name>
<dbReference type="PANTHER" id="PTHR35037:SF3">
    <property type="entry name" value="C-TERMINAL REGION OF AIDA-LIKE PROTEIN"/>
    <property type="match status" value="1"/>
</dbReference>
<evidence type="ECO:0000313" key="4">
    <source>
        <dbReference type="Proteomes" id="UP000444401"/>
    </source>
</evidence>
<accession>A0ABW9UT06</accession>
<dbReference type="InterPro" id="IPR005546">
    <property type="entry name" value="Autotransporte_beta"/>
</dbReference>
<dbReference type="Proteomes" id="UP000444401">
    <property type="component" value="Unassembled WGS sequence"/>
</dbReference>
<dbReference type="CDD" id="cd01344">
    <property type="entry name" value="PL2_Passenger_AT"/>
    <property type="match status" value="1"/>
</dbReference>
<dbReference type="PRINTS" id="PR01217">
    <property type="entry name" value="PRICHEXTENSN"/>
</dbReference>
<dbReference type="EMBL" id="WTYO01000002">
    <property type="protein sequence ID" value="MXO67984.1"/>
    <property type="molecule type" value="Genomic_DNA"/>
</dbReference>
<evidence type="ECO:0000256" key="1">
    <source>
        <dbReference type="SAM" id="MobiDB-lite"/>
    </source>
</evidence>
<feature type="compositionally biased region" description="Pro residues" evidence="1">
    <location>
        <begin position="510"/>
        <end position="599"/>
    </location>
</feature>
<dbReference type="InterPro" id="IPR011050">
    <property type="entry name" value="Pectin_lyase_fold/virulence"/>
</dbReference>
<feature type="domain" description="Autotransporter" evidence="2">
    <location>
        <begin position="661"/>
        <end position="937"/>
    </location>
</feature>
<evidence type="ECO:0000313" key="3">
    <source>
        <dbReference type="EMBL" id="MXO67984.1"/>
    </source>
</evidence>
<dbReference type="InterPro" id="IPR051551">
    <property type="entry name" value="Autotransporter_adhesion"/>
</dbReference>
<organism evidence="3 4">
    <name type="scientific">Pelagerythrobacter marinus</name>
    <dbReference type="NCBI Taxonomy" id="538382"/>
    <lineage>
        <taxon>Bacteria</taxon>
        <taxon>Pseudomonadati</taxon>
        <taxon>Pseudomonadota</taxon>
        <taxon>Alphaproteobacteria</taxon>
        <taxon>Sphingomonadales</taxon>
        <taxon>Erythrobacteraceae</taxon>
        <taxon>Pelagerythrobacter</taxon>
    </lineage>
</organism>
<comment type="caution">
    <text evidence="3">The sequence shown here is derived from an EMBL/GenBank/DDBJ whole genome shotgun (WGS) entry which is preliminary data.</text>
</comment>
<dbReference type="Gene3D" id="2.40.128.130">
    <property type="entry name" value="Autotransporter beta-domain"/>
    <property type="match status" value="1"/>
</dbReference>
<feature type="region of interest" description="Disordered" evidence="1">
    <location>
        <begin position="501"/>
        <end position="614"/>
    </location>
</feature>